<evidence type="ECO:0000313" key="1">
    <source>
        <dbReference type="EMBL" id="KAH8013007.1"/>
    </source>
</evidence>
<sequence>MLPFLRDPVAIEVVNNYTKRKHYRVTDLAKDAAEIIRLEGKTQPQVSCPPLTSLAKFIAPAGVMPMTAFPTESFLEVINDLEKLGLVSPDHLDFLENCLLNIHRKDLVKKIQKHKLEASAHTIGSSPVYINALQAKLPKLTLIDPPGRDRSLYQYQKLEQPCLSNLDIGLKILLFESLQAPDCYRMQSRPLGVCLIIDCIGNDTNVLVDAFTSLYFDVHCYQFLNVNSLPQKLHEVARLKQHKDYDCFACVLVSRGNHQDVFCTDRVLPGFALEKVKRFFTGDKCPALLGKPKLFFIQNYIELGHRQEQSSFVEADGDLASAIPQVADILWSQSTVEAPVLERSPASSSFYLSTLAELLTDPHKRMLSLLDILVELNDRIYKRNTDHPTEQYSLLLKHTLRKKVFLSQG</sequence>
<keyword evidence="2" id="KW-1185">Reference proteome</keyword>
<comment type="caution">
    <text evidence="1">The sequence shown here is derived from an EMBL/GenBank/DDBJ whole genome shotgun (WGS) entry which is preliminary data.</text>
</comment>
<gene>
    <name evidence="1" type="ORF">K3G42_008593</name>
</gene>
<accession>A0ACB8G0G1</accession>
<reference evidence="1" key="1">
    <citation type="submission" date="2021-08" db="EMBL/GenBank/DDBJ databases">
        <title>The first chromosome-level gecko genome reveals the dynamic sex chromosomes of Neotropical dwarf geckos (Sphaerodactylidae: Sphaerodactylus).</title>
        <authorList>
            <person name="Pinto B.J."/>
            <person name="Keating S.E."/>
            <person name="Gamble T."/>
        </authorList>
    </citation>
    <scope>NUCLEOTIDE SEQUENCE</scope>
    <source>
        <strain evidence="1">TG3544</strain>
    </source>
</reference>
<proteinExistence type="predicted"/>
<dbReference type="EMBL" id="CM037615">
    <property type="protein sequence ID" value="KAH8013007.1"/>
    <property type="molecule type" value="Genomic_DNA"/>
</dbReference>
<dbReference type="Proteomes" id="UP000827872">
    <property type="component" value="Linkage Group LG02"/>
</dbReference>
<organism evidence="1 2">
    <name type="scientific">Sphaerodactylus townsendi</name>
    <dbReference type="NCBI Taxonomy" id="933632"/>
    <lineage>
        <taxon>Eukaryota</taxon>
        <taxon>Metazoa</taxon>
        <taxon>Chordata</taxon>
        <taxon>Craniata</taxon>
        <taxon>Vertebrata</taxon>
        <taxon>Euteleostomi</taxon>
        <taxon>Lepidosauria</taxon>
        <taxon>Squamata</taxon>
        <taxon>Bifurcata</taxon>
        <taxon>Gekkota</taxon>
        <taxon>Sphaerodactylidae</taxon>
        <taxon>Sphaerodactylus</taxon>
    </lineage>
</organism>
<protein>
    <submittedName>
        <fullName evidence="1">Uncharacterized protein</fullName>
    </submittedName>
</protein>
<evidence type="ECO:0000313" key="2">
    <source>
        <dbReference type="Proteomes" id="UP000827872"/>
    </source>
</evidence>
<name>A0ACB8G0G1_9SAUR</name>